<evidence type="ECO:0000256" key="5">
    <source>
        <dbReference type="ARBA" id="ARBA00023132"/>
    </source>
</evidence>
<comment type="subcellular location">
    <subcellularLocation>
        <location evidence="7">Nucleus</location>
        <location evidence="7">Nuclear pore complex</location>
    </subcellularLocation>
    <subcellularLocation>
        <location evidence="7">Nucleus membrane</location>
    </subcellularLocation>
</comment>
<keyword evidence="7" id="KW-0472">Membrane</keyword>
<dbReference type="Gene3D" id="1.20.190.50">
    <property type="match status" value="1"/>
</dbReference>
<keyword evidence="2" id="KW-0509">mRNA transport</keyword>
<comment type="similarity">
    <text evidence="7">Belongs to the nucleoporin Nup84/Nup107 family.</text>
</comment>
<name>A0A9W8DXA5_9FUNG</name>
<evidence type="ECO:0000256" key="4">
    <source>
        <dbReference type="ARBA" id="ARBA00023010"/>
    </source>
</evidence>
<organism evidence="8 9">
    <name type="scientific">Mycoemilia scoparia</name>
    <dbReference type="NCBI Taxonomy" id="417184"/>
    <lineage>
        <taxon>Eukaryota</taxon>
        <taxon>Fungi</taxon>
        <taxon>Fungi incertae sedis</taxon>
        <taxon>Zoopagomycota</taxon>
        <taxon>Kickxellomycotina</taxon>
        <taxon>Kickxellomycetes</taxon>
        <taxon>Kickxellales</taxon>
        <taxon>Kickxellaceae</taxon>
        <taxon>Mycoemilia</taxon>
    </lineage>
</organism>
<dbReference type="InterPro" id="IPR007252">
    <property type="entry name" value="Nup84/Nup107"/>
</dbReference>
<comment type="caution">
    <text evidence="8">The sequence shown here is derived from an EMBL/GenBank/DDBJ whole genome shotgun (WGS) entry which is preliminary data.</text>
</comment>
<dbReference type="GO" id="GO:0006606">
    <property type="term" value="P:protein import into nucleus"/>
    <property type="evidence" value="ECO:0007669"/>
    <property type="project" value="TreeGrafter"/>
</dbReference>
<dbReference type="EMBL" id="JANBPU010000001">
    <property type="protein sequence ID" value="KAJ1922165.1"/>
    <property type="molecule type" value="Genomic_DNA"/>
</dbReference>
<dbReference type="Pfam" id="PF04121">
    <property type="entry name" value="Nup84_Nup100"/>
    <property type="match status" value="1"/>
</dbReference>
<dbReference type="GO" id="GO:0006406">
    <property type="term" value="P:mRNA export from nucleus"/>
    <property type="evidence" value="ECO:0007669"/>
    <property type="project" value="TreeGrafter"/>
</dbReference>
<dbReference type="GO" id="GO:0031080">
    <property type="term" value="C:nuclear pore outer ring"/>
    <property type="evidence" value="ECO:0007669"/>
    <property type="project" value="TreeGrafter"/>
</dbReference>
<sequence length="805" mass="92869">MPVAQASVEDEFANAIQLESSGPFQTESAEKDLAAIFRRISESRYEHYSDKYSEYGANFDMRTSWKKERDTWNLAEQLYNERLATLADSEAMDLEGGEGDVPVTQNSQYATDFERVQALYRNNKSFREYVIVRDWLQEIIEGFHPVETRKGYWFYTHKSVKDNSKTPATTKQSKMGSLFASTPEAKLDNGELIANLDPDAPTRQKKAIALNDLEWEQSFIRTLYEYVRRGKMDDAMNLCRECDQPWRAASLRGNLCFFDPKLERPKDIPVDDLDSDQMCHGNINRKLWKVTCAALATDSRVDQYERALYSALSGRLDDLISVCETWEDFLWAYFICMIENIIEKVIEDKHGLYIPSAASEIRINPTKHPRNTNPKQIIDALHSHDNHNISTESNDPYRALQCAIILDNIDEYLQTYASSIESSANNRSETLRLTTHIILYLRDLGFTLPDDACNTILTSYIQNLISTGHRNLVALYTSKLPASIQPDIYAEFLVTINDELTTRQDFLKQADSWGIDVETVAKTTVEIIKLKHPFKCPIYGHTINVPTITLTSVSVPPQDLELIRSLEWIAYDKSMYKHLLLQTTAMARRFLLQGRINSAANLFNSLPMDFVQQEWTASSEKYDTEDPTQKEFEEYIKLVSLSDAYSIYESWATAQAQEPLVSRRGASVDREWLDWKKKIVGLTQRTVQLLKTNILESCWLDESLHSDEQSFASEQRNIELRQLRAVYIPDTLFLLYEVMFKTRHVMPANLRESFDLSQLVAKEDVGIYKELMKPTDTFPEGQLVRFLKLMRQSAREIMLLDQQNQ</sequence>
<keyword evidence="1 7" id="KW-0813">Transport</keyword>
<dbReference type="OrthoDB" id="3098at2759"/>
<dbReference type="GO" id="GO:0000973">
    <property type="term" value="P:post-transcriptional tethering of RNA polymerase II gene DNA at nuclear periphery"/>
    <property type="evidence" value="ECO:0007669"/>
    <property type="project" value="TreeGrafter"/>
</dbReference>
<keyword evidence="3" id="KW-0653">Protein transport</keyword>
<dbReference type="GO" id="GO:0031965">
    <property type="term" value="C:nuclear membrane"/>
    <property type="evidence" value="ECO:0007669"/>
    <property type="project" value="UniProtKB-SubCell"/>
</dbReference>
<comment type="function">
    <text evidence="7">Functions as a component of the nuclear pore complex (NPC).</text>
</comment>
<reference evidence="8" key="1">
    <citation type="submission" date="2022-07" db="EMBL/GenBank/DDBJ databases">
        <title>Phylogenomic reconstructions and comparative analyses of Kickxellomycotina fungi.</title>
        <authorList>
            <person name="Reynolds N.K."/>
            <person name="Stajich J.E."/>
            <person name="Barry K."/>
            <person name="Grigoriev I.V."/>
            <person name="Crous P."/>
            <person name="Smith M.E."/>
        </authorList>
    </citation>
    <scope>NUCLEOTIDE SEQUENCE</scope>
    <source>
        <strain evidence="8">NBRC 100468</strain>
    </source>
</reference>
<keyword evidence="9" id="KW-1185">Reference proteome</keyword>
<protein>
    <recommendedName>
        <fullName evidence="7">Nuclear pore complex protein</fullName>
    </recommendedName>
</protein>
<evidence type="ECO:0000256" key="3">
    <source>
        <dbReference type="ARBA" id="ARBA00022927"/>
    </source>
</evidence>
<dbReference type="GO" id="GO:0017056">
    <property type="term" value="F:structural constituent of nuclear pore"/>
    <property type="evidence" value="ECO:0007669"/>
    <property type="project" value="UniProtKB-UniRule"/>
</dbReference>
<evidence type="ECO:0000256" key="2">
    <source>
        <dbReference type="ARBA" id="ARBA00022816"/>
    </source>
</evidence>
<dbReference type="Gene3D" id="1.10.3450.20">
    <property type="match status" value="1"/>
</dbReference>
<evidence type="ECO:0000313" key="8">
    <source>
        <dbReference type="EMBL" id="KAJ1922165.1"/>
    </source>
</evidence>
<keyword evidence="4 7" id="KW-0811">Translocation</keyword>
<proteinExistence type="inferred from homology"/>
<evidence type="ECO:0000256" key="1">
    <source>
        <dbReference type="ARBA" id="ARBA00022448"/>
    </source>
</evidence>
<dbReference type="AlphaFoldDB" id="A0A9W8DXA5"/>
<dbReference type="PANTHER" id="PTHR13003">
    <property type="entry name" value="NUP107-RELATED"/>
    <property type="match status" value="1"/>
</dbReference>
<keyword evidence="6 7" id="KW-0539">Nucleus</keyword>
<dbReference type="PANTHER" id="PTHR13003:SF2">
    <property type="entry name" value="NUCLEAR PORE COMPLEX PROTEIN NUP107"/>
    <property type="match status" value="1"/>
</dbReference>
<evidence type="ECO:0000256" key="6">
    <source>
        <dbReference type="ARBA" id="ARBA00023242"/>
    </source>
</evidence>
<gene>
    <name evidence="8" type="primary">NUP84</name>
    <name evidence="8" type="ORF">H4219_000027</name>
</gene>
<dbReference type="Proteomes" id="UP001150538">
    <property type="component" value="Unassembled WGS sequence"/>
</dbReference>
<evidence type="ECO:0000256" key="7">
    <source>
        <dbReference type="RuleBase" id="RU365072"/>
    </source>
</evidence>
<keyword evidence="5 7" id="KW-0906">Nuclear pore complex</keyword>
<evidence type="ECO:0000313" key="9">
    <source>
        <dbReference type="Proteomes" id="UP001150538"/>
    </source>
</evidence>
<comment type="subunit">
    <text evidence="7">Part of the nuclear pore complex (NPC).</text>
</comment>
<accession>A0A9W8DXA5</accession>